<gene>
    <name evidence="6" type="ORF">ACFO4O_14920</name>
</gene>
<keyword evidence="3 5" id="KW-1133">Transmembrane helix</keyword>
<name>A0ABV9LY16_9ALTE</name>
<evidence type="ECO:0000256" key="3">
    <source>
        <dbReference type="ARBA" id="ARBA00022989"/>
    </source>
</evidence>
<evidence type="ECO:0000313" key="7">
    <source>
        <dbReference type="Proteomes" id="UP001595897"/>
    </source>
</evidence>
<evidence type="ECO:0000256" key="2">
    <source>
        <dbReference type="ARBA" id="ARBA00022692"/>
    </source>
</evidence>
<evidence type="ECO:0000256" key="1">
    <source>
        <dbReference type="ARBA" id="ARBA00004370"/>
    </source>
</evidence>
<comment type="caution">
    <text evidence="6">The sequence shown here is derived from an EMBL/GenBank/DDBJ whole genome shotgun (WGS) entry which is preliminary data.</text>
</comment>
<dbReference type="EMBL" id="JBHSGU010000009">
    <property type="protein sequence ID" value="MFC4701457.1"/>
    <property type="molecule type" value="Genomic_DNA"/>
</dbReference>
<dbReference type="Gene3D" id="1.20.120.550">
    <property type="entry name" value="Membrane associated eicosanoid/glutathione metabolism-like domain"/>
    <property type="match status" value="1"/>
</dbReference>
<dbReference type="InterPro" id="IPR023352">
    <property type="entry name" value="MAPEG-like_dom_sf"/>
</dbReference>
<dbReference type="RefSeq" id="WP_382409943.1">
    <property type="nucleotide sequence ID" value="NZ_JBHSGU010000009.1"/>
</dbReference>
<keyword evidence="2 5" id="KW-0812">Transmembrane</keyword>
<accession>A0ABV9LY16</accession>
<protein>
    <submittedName>
        <fullName evidence="6">MAPEG family protein</fullName>
    </submittedName>
</protein>
<keyword evidence="7" id="KW-1185">Reference proteome</keyword>
<keyword evidence="4 5" id="KW-0472">Membrane</keyword>
<dbReference type="InterPro" id="IPR001129">
    <property type="entry name" value="Membr-assoc_MAPEG"/>
</dbReference>
<feature type="transmembrane region" description="Helical" evidence="5">
    <location>
        <begin position="6"/>
        <end position="25"/>
    </location>
</feature>
<reference evidence="7" key="1">
    <citation type="journal article" date="2019" name="Int. J. Syst. Evol. Microbiol.">
        <title>The Global Catalogue of Microorganisms (GCM) 10K type strain sequencing project: providing services to taxonomists for standard genome sequencing and annotation.</title>
        <authorList>
            <consortium name="The Broad Institute Genomics Platform"/>
            <consortium name="The Broad Institute Genome Sequencing Center for Infectious Disease"/>
            <person name="Wu L."/>
            <person name="Ma J."/>
        </authorList>
    </citation>
    <scope>NUCLEOTIDE SEQUENCE [LARGE SCALE GENOMIC DNA]</scope>
    <source>
        <strain evidence="7">KACC 12507</strain>
    </source>
</reference>
<evidence type="ECO:0000256" key="4">
    <source>
        <dbReference type="ARBA" id="ARBA00023136"/>
    </source>
</evidence>
<sequence length="137" mass="15129">MNTTIIALLGYISWVMVLLLALAVYRSVYKQQQKRDSLIFEADGNDIGGLGQRLTRAHLNCVECFPFIGGLLLFALATDSSAITNGLALLVLAARVGQSIVHAISVSNAAIILRFVFFLVQFAICIFWAFKFLQKFL</sequence>
<comment type="subcellular location">
    <subcellularLocation>
        <location evidence="1">Membrane</location>
    </subcellularLocation>
</comment>
<feature type="transmembrane region" description="Helical" evidence="5">
    <location>
        <begin position="83"/>
        <end position="104"/>
    </location>
</feature>
<evidence type="ECO:0000256" key="5">
    <source>
        <dbReference type="SAM" id="Phobius"/>
    </source>
</evidence>
<feature type="transmembrane region" description="Helical" evidence="5">
    <location>
        <begin position="57"/>
        <end position="77"/>
    </location>
</feature>
<dbReference type="Proteomes" id="UP001595897">
    <property type="component" value="Unassembled WGS sequence"/>
</dbReference>
<dbReference type="Pfam" id="PF01124">
    <property type="entry name" value="MAPEG"/>
    <property type="match status" value="1"/>
</dbReference>
<dbReference type="SUPFAM" id="SSF161084">
    <property type="entry name" value="MAPEG domain-like"/>
    <property type="match status" value="1"/>
</dbReference>
<evidence type="ECO:0000313" key="6">
    <source>
        <dbReference type="EMBL" id="MFC4701457.1"/>
    </source>
</evidence>
<proteinExistence type="predicted"/>
<organism evidence="6 7">
    <name type="scientific">Glaciecola siphonariae</name>
    <dbReference type="NCBI Taxonomy" id="521012"/>
    <lineage>
        <taxon>Bacteria</taxon>
        <taxon>Pseudomonadati</taxon>
        <taxon>Pseudomonadota</taxon>
        <taxon>Gammaproteobacteria</taxon>
        <taxon>Alteromonadales</taxon>
        <taxon>Alteromonadaceae</taxon>
        <taxon>Glaciecola</taxon>
    </lineage>
</organism>
<feature type="transmembrane region" description="Helical" evidence="5">
    <location>
        <begin position="111"/>
        <end position="130"/>
    </location>
</feature>